<dbReference type="SUPFAM" id="SSF56112">
    <property type="entry name" value="Protein kinase-like (PK-like)"/>
    <property type="match status" value="1"/>
</dbReference>
<evidence type="ECO:0000256" key="1">
    <source>
        <dbReference type="ARBA" id="ARBA00006529"/>
    </source>
</evidence>
<protein>
    <recommendedName>
        <fullName evidence="2">mitogen-activated protein kinase kinase kinase</fullName>
        <ecNumber evidence="2">2.7.11.25</ecNumber>
    </recommendedName>
</protein>
<evidence type="ECO:0000256" key="5">
    <source>
        <dbReference type="ARBA" id="ARBA00022777"/>
    </source>
</evidence>
<feature type="region of interest" description="Disordered" evidence="10">
    <location>
        <begin position="75"/>
        <end position="106"/>
    </location>
</feature>
<dbReference type="PANTHER" id="PTHR48016">
    <property type="entry name" value="MAP KINASE KINASE KINASE SSK2-RELATED-RELATED"/>
    <property type="match status" value="1"/>
</dbReference>
<keyword evidence="6 9" id="KW-0067">ATP-binding</keyword>
<feature type="compositionally biased region" description="Basic and acidic residues" evidence="10">
    <location>
        <begin position="311"/>
        <end position="322"/>
    </location>
</feature>
<evidence type="ECO:0000256" key="9">
    <source>
        <dbReference type="PROSITE-ProRule" id="PRU10141"/>
    </source>
</evidence>
<evidence type="ECO:0000313" key="13">
    <source>
        <dbReference type="Proteomes" id="UP000734854"/>
    </source>
</evidence>
<dbReference type="InterPro" id="IPR000719">
    <property type="entry name" value="Prot_kinase_dom"/>
</dbReference>
<dbReference type="PROSITE" id="PS00107">
    <property type="entry name" value="PROTEIN_KINASE_ATP"/>
    <property type="match status" value="1"/>
</dbReference>
<reference evidence="12 13" key="1">
    <citation type="submission" date="2020-08" db="EMBL/GenBank/DDBJ databases">
        <title>Plant Genome Project.</title>
        <authorList>
            <person name="Zhang R.-G."/>
        </authorList>
    </citation>
    <scope>NUCLEOTIDE SEQUENCE [LARGE SCALE GENOMIC DNA]</scope>
    <source>
        <tissue evidence="12">Rhizome</tissue>
    </source>
</reference>
<dbReference type="Proteomes" id="UP000734854">
    <property type="component" value="Unassembled WGS sequence"/>
</dbReference>
<dbReference type="AlphaFoldDB" id="A0A8J5FW77"/>
<comment type="similarity">
    <text evidence="1">Belongs to the protein kinase superfamily. STE Ser/Thr protein kinase family. MAP kinase kinase kinase subfamily.</text>
</comment>
<dbReference type="InterPro" id="IPR050538">
    <property type="entry name" value="MAP_kinase_kinase_kinase"/>
</dbReference>
<dbReference type="GO" id="GO:0004709">
    <property type="term" value="F:MAP kinase kinase kinase activity"/>
    <property type="evidence" value="ECO:0007669"/>
    <property type="project" value="UniProtKB-EC"/>
</dbReference>
<dbReference type="PROSITE" id="PS00108">
    <property type="entry name" value="PROTEIN_KINASE_ST"/>
    <property type="match status" value="1"/>
</dbReference>
<evidence type="ECO:0000256" key="10">
    <source>
        <dbReference type="SAM" id="MobiDB-lite"/>
    </source>
</evidence>
<accession>A0A8J5FW77</accession>
<evidence type="ECO:0000256" key="2">
    <source>
        <dbReference type="ARBA" id="ARBA00012406"/>
    </source>
</evidence>
<evidence type="ECO:0000256" key="6">
    <source>
        <dbReference type="ARBA" id="ARBA00022840"/>
    </source>
</evidence>
<dbReference type="GO" id="GO:0005524">
    <property type="term" value="F:ATP binding"/>
    <property type="evidence" value="ECO:0007669"/>
    <property type="project" value="UniProtKB-UniRule"/>
</dbReference>
<comment type="caution">
    <text evidence="12">The sequence shown here is derived from an EMBL/GenBank/DDBJ whole genome shotgun (WGS) entry which is preliminary data.</text>
</comment>
<dbReference type="InterPro" id="IPR008271">
    <property type="entry name" value="Ser/Thr_kinase_AS"/>
</dbReference>
<evidence type="ECO:0000313" key="12">
    <source>
        <dbReference type="EMBL" id="KAG6491916.1"/>
    </source>
</evidence>
<dbReference type="Gene3D" id="3.30.200.20">
    <property type="entry name" value="Phosphorylase Kinase, domain 1"/>
    <property type="match status" value="1"/>
</dbReference>
<feature type="compositionally biased region" description="Polar residues" evidence="10">
    <location>
        <begin position="77"/>
        <end position="98"/>
    </location>
</feature>
<dbReference type="EC" id="2.7.11.25" evidence="2"/>
<comment type="catalytic activity">
    <reaction evidence="8">
        <text>L-seryl-[protein] + ATP = O-phospho-L-seryl-[protein] + ADP + H(+)</text>
        <dbReference type="Rhea" id="RHEA:17989"/>
        <dbReference type="Rhea" id="RHEA-COMP:9863"/>
        <dbReference type="Rhea" id="RHEA-COMP:11604"/>
        <dbReference type="ChEBI" id="CHEBI:15378"/>
        <dbReference type="ChEBI" id="CHEBI:29999"/>
        <dbReference type="ChEBI" id="CHEBI:30616"/>
        <dbReference type="ChEBI" id="CHEBI:83421"/>
        <dbReference type="ChEBI" id="CHEBI:456216"/>
        <dbReference type="EC" id="2.7.11.25"/>
    </reaction>
</comment>
<organism evidence="12 13">
    <name type="scientific">Zingiber officinale</name>
    <name type="common">Ginger</name>
    <name type="synonym">Amomum zingiber</name>
    <dbReference type="NCBI Taxonomy" id="94328"/>
    <lineage>
        <taxon>Eukaryota</taxon>
        <taxon>Viridiplantae</taxon>
        <taxon>Streptophyta</taxon>
        <taxon>Embryophyta</taxon>
        <taxon>Tracheophyta</taxon>
        <taxon>Spermatophyta</taxon>
        <taxon>Magnoliopsida</taxon>
        <taxon>Liliopsida</taxon>
        <taxon>Zingiberales</taxon>
        <taxon>Zingiberaceae</taxon>
        <taxon>Zingiber</taxon>
    </lineage>
</organism>
<proteinExistence type="inferred from homology"/>
<evidence type="ECO:0000259" key="11">
    <source>
        <dbReference type="PROSITE" id="PS50011"/>
    </source>
</evidence>
<comment type="catalytic activity">
    <reaction evidence="7">
        <text>L-threonyl-[protein] + ATP = O-phospho-L-threonyl-[protein] + ADP + H(+)</text>
        <dbReference type="Rhea" id="RHEA:46608"/>
        <dbReference type="Rhea" id="RHEA-COMP:11060"/>
        <dbReference type="Rhea" id="RHEA-COMP:11605"/>
        <dbReference type="ChEBI" id="CHEBI:15378"/>
        <dbReference type="ChEBI" id="CHEBI:30013"/>
        <dbReference type="ChEBI" id="CHEBI:30616"/>
        <dbReference type="ChEBI" id="CHEBI:61977"/>
        <dbReference type="ChEBI" id="CHEBI:456216"/>
        <dbReference type="EC" id="2.7.11.25"/>
    </reaction>
</comment>
<dbReference type="InterPro" id="IPR011009">
    <property type="entry name" value="Kinase-like_dom_sf"/>
</dbReference>
<name>A0A8J5FW77_ZINOF</name>
<evidence type="ECO:0000256" key="8">
    <source>
        <dbReference type="ARBA" id="ARBA00048329"/>
    </source>
</evidence>
<feature type="compositionally biased region" description="Polar residues" evidence="10">
    <location>
        <begin position="288"/>
        <end position="300"/>
    </location>
</feature>
<dbReference type="InterPro" id="IPR017441">
    <property type="entry name" value="Protein_kinase_ATP_BS"/>
</dbReference>
<feature type="binding site" evidence="9">
    <location>
        <position position="391"/>
    </location>
    <ligand>
        <name>ATP</name>
        <dbReference type="ChEBI" id="CHEBI:30616"/>
    </ligand>
</feature>
<dbReference type="Pfam" id="PF00069">
    <property type="entry name" value="Pkinase"/>
    <property type="match status" value="2"/>
</dbReference>
<feature type="domain" description="Protein kinase" evidence="11">
    <location>
        <begin position="362"/>
        <end position="725"/>
    </location>
</feature>
<sequence length="849" mass="93371">MPWWKSNVSANHILSSSPSSASSSSSSPAPPSQRRSKDSRLFSWIRRDSQPRLASQRKLRHLTDLEVEALPLEDRSSALSSSTPVSRAASNNNAVPSRSASSSMLLPHPLPLPSVSLHRHSATEQGLVFSPQNSVGRPLPSPLVTSDSVEADQGNVTVAEPSAVEYVVGRLAYQTNVQSGRHVDKPSDQTTISYRRKAFQDPNSSGTMNFKLKIPAKTVAIGDFSSPISSPINSPRRLSTADYLTSGNGSTCLQVCSAPKISTMGLVTIFPSQASPDKMICSPEMSPPITQSNISKSRNPSGPPSPLHTKKFTESSTTRHDSGANVQVHPLPLPPGASPPSQPTFSHQHAAKAEVLHKTNQWQKGKLLGSGTFGNVYEATNRLTGALCAMKEVNIIPDDPKSAECLKQLEQVRSQYHRLCMYLLKYFVSHLTFSLVFPSSVQSANSIDINGLVSTKQNSVLNVQIEDQLYIYLEYVHPGSINKYVRQYCGAMTESVVRNFTRHILNGLIYLHSKNIMHRDIKGANLLVDVNGVVKLADFGMAKHIIWRHGVTLTADCRIVIGKMLNILPLLSGAAPALSLKGSPFWMAPEIGIAEQDKQKHSTWIDYGVGSIRNINTLFVMAFHWSKNTWEDEAAIMLQATMNKEIGYDLAVDIWSLGCTIIEMFTGKHPWSDLEGPQAMFRVLQKDPPIPETLSSEGKNFLQRCFHRNPAERPTANMLLEHPFLRNANHYNLHGSLHAFAGIKLNSTSPKDQGKSNSEPCVKRKQVFNGENNHSHLEFPESTASRLSARSTAEVFPSLSKSQSTYVVQVVQVRPGSSANHQIEVQHSAGNFQYCALPKPHGKEDNNHF</sequence>
<evidence type="ECO:0000256" key="3">
    <source>
        <dbReference type="ARBA" id="ARBA00022679"/>
    </source>
</evidence>
<evidence type="ECO:0000256" key="7">
    <source>
        <dbReference type="ARBA" id="ARBA00047559"/>
    </source>
</evidence>
<feature type="compositionally biased region" description="Pro residues" evidence="10">
    <location>
        <begin position="331"/>
        <end position="342"/>
    </location>
</feature>
<feature type="region of interest" description="Disordered" evidence="10">
    <location>
        <begin position="278"/>
        <end position="350"/>
    </location>
</feature>
<dbReference type="Gene3D" id="1.10.510.10">
    <property type="entry name" value="Transferase(Phosphotransferase) domain 1"/>
    <property type="match status" value="1"/>
</dbReference>
<dbReference type="GO" id="GO:0005737">
    <property type="term" value="C:cytoplasm"/>
    <property type="evidence" value="ECO:0007669"/>
    <property type="project" value="TreeGrafter"/>
</dbReference>
<evidence type="ECO:0000256" key="4">
    <source>
        <dbReference type="ARBA" id="ARBA00022741"/>
    </source>
</evidence>
<dbReference type="SMART" id="SM00220">
    <property type="entry name" value="S_TKc"/>
    <property type="match status" value="1"/>
</dbReference>
<dbReference type="PANTHER" id="PTHR48016:SF5">
    <property type="entry name" value="MITOGEN-ACTIVATED PROTEIN KINASE KINASE KINASE 5"/>
    <property type="match status" value="1"/>
</dbReference>
<keyword evidence="4 9" id="KW-0547">Nucleotide-binding</keyword>
<keyword evidence="5" id="KW-0418">Kinase</keyword>
<gene>
    <name evidence="12" type="ORF">ZIOFF_046857</name>
</gene>
<feature type="compositionally biased region" description="Low complexity" evidence="10">
    <location>
        <begin position="15"/>
        <end position="27"/>
    </location>
</feature>
<dbReference type="EMBL" id="JACMSC010000013">
    <property type="protein sequence ID" value="KAG6491916.1"/>
    <property type="molecule type" value="Genomic_DNA"/>
</dbReference>
<keyword evidence="3" id="KW-0808">Transferase</keyword>
<keyword evidence="13" id="KW-1185">Reference proteome</keyword>
<dbReference type="PROSITE" id="PS50011">
    <property type="entry name" value="PROTEIN_KINASE_DOM"/>
    <property type="match status" value="1"/>
</dbReference>
<feature type="region of interest" description="Disordered" evidence="10">
    <location>
        <begin position="13"/>
        <end position="41"/>
    </location>
</feature>